<evidence type="ECO:0008006" key="4">
    <source>
        <dbReference type="Google" id="ProtNLM"/>
    </source>
</evidence>
<gene>
    <name evidence="2" type="ORF">CJD36_005175</name>
</gene>
<dbReference type="Proteomes" id="UP000239872">
    <property type="component" value="Unassembled WGS sequence"/>
</dbReference>
<protein>
    <recommendedName>
        <fullName evidence="4">Cytochrome C oxidase subunit I</fullName>
    </recommendedName>
</protein>
<dbReference type="AlphaFoldDB" id="A0A2S7SW93"/>
<comment type="caution">
    <text evidence="2">The sequence shown here is derived from an EMBL/GenBank/DDBJ whole genome shotgun (WGS) entry which is preliminary data.</text>
</comment>
<feature type="transmembrane region" description="Helical" evidence="1">
    <location>
        <begin position="76"/>
        <end position="98"/>
    </location>
</feature>
<keyword evidence="1" id="KW-1133">Transmembrane helix</keyword>
<organism evidence="2 3">
    <name type="scientific">Flavipsychrobacter stenotrophus</name>
    <dbReference type="NCBI Taxonomy" id="2077091"/>
    <lineage>
        <taxon>Bacteria</taxon>
        <taxon>Pseudomonadati</taxon>
        <taxon>Bacteroidota</taxon>
        <taxon>Chitinophagia</taxon>
        <taxon>Chitinophagales</taxon>
        <taxon>Chitinophagaceae</taxon>
        <taxon>Flavipsychrobacter</taxon>
    </lineage>
</organism>
<feature type="transmembrane region" description="Helical" evidence="1">
    <location>
        <begin position="45"/>
        <end position="64"/>
    </location>
</feature>
<feature type="transmembrane region" description="Helical" evidence="1">
    <location>
        <begin position="118"/>
        <end position="148"/>
    </location>
</feature>
<accession>A0A2S7SW93</accession>
<sequence>MSRVKTGFRMPYLLLLILAGILTIHTALSGTDKVDIHNHDSYFIIHLSFAYGLAAMLCIGLWVIHWQLARVVSLPWLVWTHIVSICLFYLGAISIWLFPKPIYSPRPLRYVDIAHPEINVQMIIAGCSVAVLFLGQVAFVVHIITAIFKRIKQVLF</sequence>
<name>A0A2S7SW93_9BACT</name>
<keyword evidence="1" id="KW-0472">Membrane</keyword>
<reference evidence="2 3" key="1">
    <citation type="submission" date="2018-01" db="EMBL/GenBank/DDBJ databases">
        <title>A novel member of the phylum Bacteroidetes isolated from glacier ice.</title>
        <authorList>
            <person name="Liu Q."/>
            <person name="Xin Y.-H."/>
        </authorList>
    </citation>
    <scope>NUCLEOTIDE SEQUENCE [LARGE SCALE GENOMIC DNA]</scope>
    <source>
        <strain evidence="2 3">RB1R16</strain>
    </source>
</reference>
<evidence type="ECO:0000256" key="1">
    <source>
        <dbReference type="SAM" id="Phobius"/>
    </source>
</evidence>
<proteinExistence type="predicted"/>
<evidence type="ECO:0000313" key="3">
    <source>
        <dbReference type="Proteomes" id="UP000239872"/>
    </source>
</evidence>
<keyword evidence="1" id="KW-0812">Transmembrane</keyword>
<dbReference type="EMBL" id="PPSL01000002">
    <property type="protein sequence ID" value="PQJ11199.1"/>
    <property type="molecule type" value="Genomic_DNA"/>
</dbReference>
<keyword evidence="3" id="KW-1185">Reference proteome</keyword>
<evidence type="ECO:0000313" key="2">
    <source>
        <dbReference type="EMBL" id="PQJ11199.1"/>
    </source>
</evidence>